<evidence type="ECO:0000256" key="1">
    <source>
        <dbReference type="ARBA" id="ARBA00022722"/>
    </source>
</evidence>
<dbReference type="GO" id="GO:0046872">
    <property type="term" value="F:metal ion binding"/>
    <property type="evidence" value="ECO:0007669"/>
    <property type="project" value="UniProtKB-UniRule"/>
</dbReference>
<name>A0A0A0IHP7_CLOBO</name>
<keyword evidence="3 9" id="KW-0255">Endonuclease</keyword>
<dbReference type="GO" id="GO:0016787">
    <property type="term" value="F:hydrolase activity"/>
    <property type="evidence" value="ECO:0007669"/>
    <property type="project" value="UniProtKB-KW"/>
</dbReference>
<comment type="similarity">
    <text evidence="9">Belongs to the CRISPR-associated endonuclease Cas1 family.</text>
</comment>
<organism evidence="10 11">
    <name type="scientific">Clostridium botulinum C/D str. DC5</name>
    <dbReference type="NCBI Taxonomy" id="1443128"/>
    <lineage>
        <taxon>Bacteria</taxon>
        <taxon>Bacillati</taxon>
        <taxon>Bacillota</taxon>
        <taxon>Clostridia</taxon>
        <taxon>Eubacteriales</taxon>
        <taxon>Clostridiaceae</taxon>
        <taxon>Clostridium</taxon>
    </lineage>
</organism>
<dbReference type="Gene3D" id="3.100.10.20">
    <property type="entry name" value="CRISPR-associated endonuclease Cas1, N-terminal domain"/>
    <property type="match status" value="1"/>
</dbReference>
<dbReference type="EMBL" id="JDRY01000024">
    <property type="protein sequence ID" value="KGN00114.1"/>
    <property type="molecule type" value="Genomic_DNA"/>
</dbReference>
<comment type="function">
    <text evidence="9">CRISPR (clustered regularly interspaced short palindromic repeat), is an adaptive immune system that provides protection against mobile genetic elements (viruses, transposable elements and conjugative plasmids). CRISPR clusters contain spacers, sequences complementary to antecedent mobile elements, and target invading nucleic acids. CRISPR clusters are transcribed and processed into CRISPR RNA (crRNA). Acts as a dsDNA endonuclease. Involved in the integration of spacer DNA into the CRISPR cassette.</text>
</comment>
<evidence type="ECO:0000313" key="11">
    <source>
        <dbReference type="Proteomes" id="UP000030014"/>
    </source>
</evidence>
<dbReference type="Pfam" id="PF01867">
    <property type="entry name" value="Cas_Cas1"/>
    <property type="match status" value="1"/>
</dbReference>
<evidence type="ECO:0000256" key="7">
    <source>
        <dbReference type="ARBA" id="ARBA00023125"/>
    </source>
</evidence>
<evidence type="ECO:0000256" key="6">
    <source>
        <dbReference type="ARBA" id="ARBA00023118"/>
    </source>
</evidence>
<evidence type="ECO:0000313" key="10">
    <source>
        <dbReference type="EMBL" id="KGN00114.1"/>
    </source>
</evidence>
<dbReference type="InterPro" id="IPR042206">
    <property type="entry name" value="CRISPR-assoc_Cas1_C"/>
</dbReference>
<feature type="binding site" evidence="9">
    <location>
        <position position="236"/>
    </location>
    <ligand>
        <name>Mn(2+)</name>
        <dbReference type="ChEBI" id="CHEBI:29035"/>
    </ligand>
</feature>
<sequence>MGSTKYLMSMGELSRKDNSLCFRKNNKNTYIPIENVKEIYCLSEISLNTKLLDFISHNNIVMHFFNYYGGYSGTFYPKEDLVSGRLLVKQVKAYENKRMDIARAIVLGIGENIHEVMYHYYKHDVNEVKELLDWIKTEFKSKLENVQDIKSLMQVEGEVWQRFYSNFKYILPENFIMNKRVKRPPDNPINAMISFGNSMLYSKTVSVIYNTHLDQKISFLHEPSEGRFSLSLDLSEVFKPIITFKTIFELVNRKKIQVSKHFDKNLNYCILNEAGKRIFIEAFEGRLESIFDHPRLKRKISYKTAIKLDCYKLIKNILEEKEFKPFRLKEKI</sequence>
<dbReference type="Gene3D" id="1.20.120.920">
    <property type="entry name" value="CRISPR-associated endonuclease Cas1, C-terminal domain"/>
    <property type="match status" value="1"/>
</dbReference>
<feature type="binding site" evidence="9">
    <location>
        <position position="221"/>
    </location>
    <ligand>
        <name>Mn(2+)</name>
        <dbReference type="ChEBI" id="CHEBI:29035"/>
    </ligand>
</feature>
<dbReference type="GO" id="GO:0043571">
    <property type="term" value="P:maintenance of CRISPR repeat elements"/>
    <property type="evidence" value="ECO:0007669"/>
    <property type="project" value="UniProtKB-UniRule"/>
</dbReference>
<dbReference type="GO" id="GO:0003677">
    <property type="term" value="F:DNA binding"/>
    <property type="evidence" value="ECO:0007669"/>
    <property type="project" value="UniProtKB-KW"/>
</dbReference>
<dbReference type="InterPro" id="IPR002729">
    <property type="entry name" value="CRISPR-assoc_Cas1"/>
</dbReference>
<dbReference type="NCBIfam" id="TIGR00287">
    <property type="entry name" value="cas1"/>
    <property type="match status" value="1"/>
</dbReference>
<dbReference type="CDD" id="cd09722">
    <property type="entry name" value="Cas1_I-B"/>
    <property type="match status" value="1"/>
</dbReference>
<dbReference type="InterPro" id="IPR042211">
    <property type="entry name" value="CRISPR-assoc_Cas1_N"/>
</dbReference>
<comment type="caution">
    <text evidence="10">The sequence shown here is derived from an EMBL/GenBank/DDBJ whole genome shotgun (WGS) entry which is preliminary data.</text>
</comment>
<evidence type="ECO:0000256" key="4">
    <source>
        <dbReference type="ARBA" id="ARBA00022801"/>
    </source>
</evidence>
<keyword evidence="1 9" id="KW-0540">Nuclease</keyword>
<keyword evidence="2 9" id="KW-0479">Metal-binding</keyword>
<reference evidence="10 11" key="1">
    <citation type="submission" date="2014-01" db="EMBL/GenBank/DDBJ databases">
        <title>Plasmidome dynamics in the species complex Clostridium novyi sensu lato converts strains of independent lineages into distinctly different pathogens.</title>
        <authorList>
            <person name="Skarin H."/>
            <person name="Segerman B."/>
        </authorList>
    </citation>
    <scope>NUCLEOTIDE SEQUENCE [LARGE SCALE GENOMIC DNA]</scope>
    <source>
        <strain evidence="10 11">DC5</strain>
    </source>
</reference>
<keyword evidence="7 9" id="KW-0238">DNA-binding</keyword>
<keyword evidence="8 9" id="KW-0464">Manganese</keyword>
<dbReference type="GO" id="GO:0051607">
    <property type="term" value="P:defense response to virus"/>
    <property type="evidence" value="ECO:0007669"/>
    <property type="project" value="UniProtKB-UniRule"/>
</dbReference>
<evidence type="ECO:0000256" key="5">
    <source>
        <dbReference type="ARBA" id="ARBA00022842"/>
    </source>
</evidence>
<dbReference type="EC" id="3.1.-.-" evidence="9"/>
<evidence type="ECO:0000256" key="2">
    <source>
        <dbReference type="ARBA" id="ARBA00022723"/>
    </source>
</evidence>
<dbReference type="PANTHER" id="PTHR43219:SF1">
    <property type="entry name" value="CRISPR-ASSOCIATED ENDONUCLEASE CAS1"/>
    <property type="match status" value="1"/>
</dbReference>
<dbReference type="HAMAP" id="MF_01470">
    <property type="entry name" value="Cas1"/>
    <property type="match status" value="1"/>
</dbReference>
<dbReference type="PANTHER" id="PTHR43219">
    <property type="entry name" value="CRISPR-ASSOCIATED ENDONUCLEASE CAS1"/>
    <property type="match status" value="1"/>
</dbReference>
<feature type="binding site" evidence="9">
    <location>
        <position position="156"/>
    </location>
    <ligand>
        <name>Mn(2+)</name>
        <dbReference type="ChEBI" id="CHEBI:29035"/>
    </ligand>
</feature>
<proteinExistence type="inferred from homology"/>
<dbReference type="Proteomes" id="UP000030014">
    <property type="component" value="Unassembled WGS sequence"/>
</dbReference>
<keyword evidence="5 9" id="KW-0460">Magnesium</keyword>
<accession>A0A0A0IHP7</accession>
<dbReference type="GO" id="GO:0004520">
    <property type="term" value="F:DNA endonuclease activity"/>
    <property type="evidence" value="ECO:0007669"/>
    <property type="project" value="InterPro"/>
</dbReference>
<dbReference type="InterPro" id="IPR019858">
    <property type="entry name" value="CRISPR-assoc_Cas1_HMARI/TNEAP"/>
</dbReference>
<keyword evidence="4 9" id="KW-0378">Hydrolase</keyword>
<gene>
    <name evidence="9" type="primary">cas1</name>
    <name evidence="10" type="ORF">Z955_04545</name>
</gene>
<dbReference type="RefSeq" id="WP_039259284.1">
    <property type="nucleotide sequence ID" value="NZ_JDRY01000024.1"/>
</dbReference>
<keyword evidence="6 9" id="KW-0051">Antiviral defense</keyword>
<protein>
    <recommendedName>
        <fullName evidence="9">CRISPR-associated endonuclease Cas1</fullName>
        <ecNumber evidence="9">3.1.-.-</ecNumber>
    </recommendedName>
</protein>
<dbReference type="NCBIfam" id="TIGR03641">
    <property type="entry name" value="cas1_HMARI"/>
    <property type="match status" value="1"/>
</dbReference>
<evidence type="ECO:0000256" key="9">
    <source>
        <dbReference type="HAMAP-Rule" id="MF_01470"/>
    </source>
</evidence>
<comment type="subunit">
    <text evidence="9">Homodimer, forms a heterotetramer with a Cas2 homodimer.</text>
</comment>
<comment type="cofactor">
    <cofactor evidence="9">
        <name>Mg(2+)</name>
        <dbReference type="ChEBI" id="CHEBI:18420"/>
    </cofactor>
    <cofactor evidence="9">
        <name>Mn(2+)</name>
        <dbReference type="ChEBI" id="CHEBI:29035"/>
    </cofactor>
</comment>
<dbReference type="AlphaFoldDB" id="A0A0A0IHP7"/>
<evidence type="ECO:0000256" key="3">
    <source>
        <dbReference type="ARBA" id="ARBA00022759"/>
    </source>
</evidence>
<evidence type="ECO:0000256" key="8">
    <source>
        <dbReference type="ARBA" id="ARBA00023211"/>
    </source>
</evidence>